<reference evidence="1 2" key="1">
    <citation type="submission" date="2017-03" db="EMBL/GenBank/DDBJ databases">
        <authorList>
            <person name="Afonso C.L."/>
            <person name="Miller P.J."/>
            <person name="Scott M.A."/>
            <person name="Spackman E."/>
            <person name="Goraichik I."/>
            <person name="Dimitrov K.M."/>
            <person name="Suarez D.L."/>
            <person name="Swayne D.E."/>
        </authorList>
    </citation>
    <scope>NUCLEOTIDE SEQUENCE [LARGE SCALE GENOMIC DNA]</scope>
    <source>
        <strain evidence="1 2">CECT 7450</strain>
    </source>
</reference>
<gene>
    <name evidence="1" type="ORF">ROA7450_00793</name>
</gene>
<accession>A0A1X6YIC5</accession>
<name>A0A1X6YIC5_9RHOB</name>
<dbReference type="RefSeq" id="WP_143534355.1">
    <property type="nucleotide sequence ID" value="NZ_FWFX01000002.1"/>
</dbReference>
<protein>
    <submittedName>
        <fullName evidence="1">Uncharacterized protein</fullName>
    </submittedName>
</protein>
<dbReference type="Proteomes" id="UP000193061">
    <property type="component" value="Unassembled WGS sequence"/>
</dbReference>
<dbReference type="OrthoDB" id="7877008at2"/>
<dbReference type="AlphaFoldDB" id="A0A1X6YIC5"/>
<keyword evidence="2" id="KW-1185">Reference proteome</keyword>
<proteinExistence type="predicted"/>
<organism evidence="1 2">
    <name type="scientific">Roseovarius albus</name>
    <dbReference type="NCBI Taxonomy" id="1247867"/>
    <lineage>
        <taxon>Bacteria</taxon>
        <taxon>Pseudomonadati</taxon>
        <taxon>Pseudomonadota</taxon>
        <taxon>Alphaproteobacteria</taxon>
        <taxon>Rhodobacterales</taxon>
        <taxon>Roseobacteraceae</taxon>
        <taxon>Roseovarius</taxon>
    </lineage>
</organism>
<evidence type="ECO:0000313" key="2">
    <source>
        <dbReference type="Proteomes" id="UP000193061"/>
    </source>
</evidence>
<dbReference type="EMBL" id="FWFX01000002">
    <property type="protein sequence ID" value="SLN21761.1"/>
    <property type="molecule type" value="Genomic_DNA"/>
</dbReference>
<sequence>MSNAGSGTIGAKKEAQDNERVSLGSKRVIWERVFYAFALSGPYCSYERYGQLVLAQTTTLALLRALLTAHTELQGALPNSTFAEALADTSLNLHQSLIQDDNAEIASSFAKARVGGSPYGRGEYFAALKNRDFFGIGDTLGLLLASLSDEIDYNTISAEEFGEIARTSSWNLLAGHYHREEFLKGMEEAESRGLPITSPDNSKLLLLKYFSKRKYWSFWREWYQGFLDGNPMDRELQRRVALIEDPIWESGPGAVAKEIERIRAEYLLEKVPLAEKVEFNPKTAKFFVTPIEVEKPDLLGATLAQVEDALEDVLASASNGLHDNAREVRALRRVFTKYGNNPQQIEMGFVGVHKGLVRQILNDELPPSEENLALQDALEEGARAIRATHPDVAENRKILTEQAIRELPEGAKEQLEEALPILVEISEFELAEEWQHDIPQLINDATLPLPSGAPPLPGADETTRIFSRAAKIALHLKIKDVVNRITESTTVKAGALILLIEQLVKLGLSLF</sequence>
<evidence type="ECO:0000313" key="1">
    <source>
        <dbReference type="EMBL" id="SLN21761.1"/>
    </source>
</evidence>